<evidence type="ECO:0000313" key="2">
    <source>
        <dbReference type="Proteomes" id="UP000183200"/>
    </source>
</evidence>
<dbReference type="EMBL" id="FNGY01000015">
    <property type="protein sequence ID" value="SDO46859.1"/>
    <property type="molecule type" value="Genomic_DNA"/>
</dbReference>
<reference evidence="2" key="1">
    <citation type="submission" date="2016-10" db="EMBL/GenBank/DDBJ databases">
        <authorList>
            <person name="Varghese N."/>
            <person name="Submissions S."/>
        </authorList>
    </citation>
    <scope>NUCLEOTIDE SEQUENCE [LARGE SCALE GENOMIC DNA]</scope>
    <source>
        <strain evidence="2">DSM 19110</strain>
    </source>
</reference>
<gene>
    <name evidence="1" type="ORF">SAMN05421820_11567</name>
</gene>
<accession>A0A1H0JTN2</accession>
<sequence>MNKAKDRIRIFNSFEEAKETEIQDIIKQSPIDRLRHTVELILRVHQVSREDLKNRTATGKIRIITAG</sequence>
<dbReference type="AlphaFoldDB" id="A0A1H0JTN2"/>
<dbReference type="RefSeq" id="WP_074612615.1">
    <property type="nucleotide sequence ID" value="NZ_FNGY01000015.1"/>
</dbReference>
<dbReference type="OrthoDB" id="771400at2"/>
<evidence type="ECO:0000313" key="1">
    <source>
        <dbReference type="EMBL" id="SDO46859.1"/>
    </source>
</evidence>
<keyword evidence="2" id="KW-1185">Reference proteome</keyword>
<proteinExistence type="predicted"/>
<dbReference type="Proteomes" id="UP000183200">
    <property type="component" value="Unassembled WGS sequence"/>
</dbReference>
<organism evidence="1 2">
    <name type="scientific">Pedobacter steynii</name>
    <dbReference type="NCBI Taxonomy" id="430522"/>
    <lineage>
        <taxon>Bacteria</taxon>
        <taxon>Pseudomonadati</taxon>
        <taxon>Bacteroidota</taxon>
        <taxon>Sphingobacteriia</taxon>
        <taxon>Sphingobacteriales</taxon>
        <taxon>Sphingobacteriaceae</taxon>
        <taxon>Pedobacter</taxon>
    </lineage>
</organism>
<name>A0A1H0JTN2_9SPHI</name>
<protein>
    <submittedName>
        <fullName evidence="1">Uncharacterized protein</fullName>
    </submittedName>
</protein>